<proteinExistence type="predicted"/>
<dbReference type="EMBL" id="MN740401">
    <property type="protein sequence ID" value="QHU04598.1"/>
    <property type="molecule type" value="Genomic_DNA"/>
</dbReference>
<organism evidence="1">
    <name type="scientific">viral metagenome</name>
    <dbReference type="NCBI Taxonomy" id="1070528"/>
    <lineage>
        <taxon>unclassified sequences</taxon>
        <taxon>metagenomes</taxon>
        <taxon>organismal metagenomes</taxon>
    </lineage>
</organism>
<sequence>MPSHLYSCHQTDCSNMTTDLGSTCDACRADWRRCPGCGDVGATVLGSNYCHECMSVRDHPCNKAFIEYPHEHTGRCGWSDDGTRICDDEAEYDIWCGVPEPRCTCDGSGRMCDHCAEEYAEPCRGCGVPSQLWTDNTYCRACFVARHGDEFPKTVRVSEELKAGLLANLPDKWSFTPAHPPLPPSPEPRHMSLESMRAEIAEIEVRLRGGLTKGQRDDWVWLLQNRRADLAEAEKEMWEGYDQDDLRKLDRMSRY</sequence>
<evidence type="ECO:0000313" key="1">
    <source>
        <dbReference type="EMBL" id="QHU04598.1"/>
    </source>
</evidence>
<accession>A0A6C0JLA2</accession>
<name>A0A6C0JLA2_9ZZZZ</name>
<protein>
    <submittedName>
        <fullName evidence="1">Uncharacterized protein</fullName>
    </submittedName>
</protein>
<dbReference type="AlphaFoldDB" id="A0A6C0JLA2"/>
<reference evidence="1" key="1">
    <citation type="journal article" date="2020" name="Nature">
        <title>Giant virus diversity and host interactions through global metagenomics.</title>
        <authorList>
            <person name="Schulz F."/>
            <person name="Roux S."/>
            <person name="Paez-Espino D."/>
            <person name="Jungbluth S."/>
            <person name="Walsh D.A."/>
            <person name="Denef V.J."/>
            <person name="McMahon K.D."/>
            <person name="Konstantinidis K.T."/>
            <person name="Eloe-Fadrosh E.A."/>
            <person name="Kyrpides N.C."/>
            <person name="Woyke T."/>
        </authorList>
    </citation>
    <scope>NUCLEOTIDE SEQUENCE</scope>
    <source>
        <strain evidence="1">GVMAG-M-3300027708-51</strain>
    </source>
</reference>